<protein>
    <submittedName>
        <fullName evidence="1">(apollo) hypothetical protein</fullName>
    </submittedName>
</protein>
<evidence type="ECO:0000313" key="2">
    <source>
        <dbReference type="Proteomes" id="UP000691718"/>
    </source>
</evidence>
<dbReference type="Proteomes" id="UP000691718">
    <property type="component" value="Unassembled WGS sequence"/>
</dbReference>
<sequence>MSQLVPYHLVSGEQDDSLMFATMFDYQTDEYNKPVDLINESINCAITQPDLSAARYGGSSDANLYEAKSPADLTYIKLVKFLQRHTVCCFQERTSARYSPNDRVVFHAWN</sequence>
<gene>
    <name evidence="1" type="ORF">PAPOLLO_LOCUS416</name>
</gene>
<dbReference type="AlphaFoldDB" id="A0A8S3VY72"/>
<organism evidence="1 2">
    <name type="scientific">Parnassius apollo</name>
    <name type="common">Apollo butterfly</name>
    <name type="synonym">Papilio apollo</name>
    <dbReference type="NCBI Taxonomy" id="110799"/>
    <lineage>
        <taxon>Eukaryota</taxon>
        <taxon>Metazoa</taxon>
        <taxon>Ecdysozoa</taxon>
        <taxon>Arthropoda</taxon>
        <taxon>Hexapoda</taxon>
        <taxon>Insecta</taxon>
        <taxon>Pterygota</taxon>
        <taxon>Neoptera</taxon>
        <taxon>Endopterygota</taxon>
        <taxon>Lepidoptera</taxon>
        <taxon>Glossata</taxon>
        <taxon>Ditrysia</taxon>
        <taxon>Papilionoidea</taxon>
        <taxon>Papilionidae</taxon>
        <taxon>Parnassiinae</taxon>
        <taxon>Parnassini</taxon>
        <taxon>Parnassius</taxon>
        <taxon>Parnassius</taxon>
    </lineage>
</organism>
<name>A0A8S3VY72_PARAO</name>
<evidence type="ECO:0000313" key="1">
    <source>
        <dbReference type="EMBL" id="CAG4931576.1"/>
    </source>
</evidence>
<comment type="caution">
    <text evidence="1">The sequence shown here is derived from an EMBL/GenBank/DDBJ whole genome shotgun (WGS) entry which is preliminary data.</text>
</comment>
<keyword evidence="2" id="KW-1185">Reference proteome</keyword>
<accession>A0A8S3VY72</accession>
<dbReference type="OrthoDB" id="7432095at2759"/>
<reference evidence="1" key="1">
    <citation type="submission" date="2021-04" db="EMBL/GenBank/DDBJ databases">
        <authorList>
            <person name="Tunstrom K."/>
        </authorList>
    </citation>
    <scope>NUCLEOTIDE SEQUENCE</scope>
</reference>
<proteinExistence type="predicted"/>
<dbReference type="EMBL" id="CAJQZP010000008">
    <property type="protein sequence ID" value="CAG4931576.1"/>
    <property type="molecule type" value="Genomic_DNA"/>
</dbReference>